<protein>
    <submittedName>
        <fullName evidence="2">Uncharacterized protein</fullName>
    </submittedName>
</protein>
<dbReference type="Proteomes" id="UP001480595">
    <property type="component" value="Unassembled WGS sequence"/>
</dbReference>
<evidence type="ECO:0000313" key="3">
    <source>
        <dbReference type="Proteomes" id="UP001480595"/>
    </source>
</evidence>
<gene>
    <name evidence="2" type="ORF">PG994_008079</name>
</gene>
<proteinExistence type="predicted"/>
<keyword evidence="3" id="KW-1185">Reference proteome</keyword>
<dbReference type="GeneID" id="92092551"/>
<evidence type="ECO:0000256" key="1">
    <source>
        <dbReference type="SAM" id="MobiDB-lite"/>
    </source>
</evidence>
<reference evidence="2 3" key="1">
    <citation type="submission" date="2023-01" db="EMBL/GenBank/DDBJ databases">
        <title>Analysis of 21 Apiospora genomes using comparative genomics revels a genus with tremendous synthesis potential of carbohydrate active enzymes and secondary metabolites.</title>
        <authorList>
            <person name="Sorensen T."/>
        </authorList>
    </citation>
    <scope>NUCLEOTIDE SEQUENCE [LARGE SCALE GENOMIC DNA]</scope>
    <source>
        <strain evidence="2 3">CBS 135458</strain>
    </source>
</reference>
<sequence>MPRHLNSHSATFYINVAQRRPLRNLLPLPLSCYHPLLYTKHQAHQQPLHSSQHEITTTRMASGNMRSSAQAGNSTGGNGGRGGSQPLKSADLKYGPQRVYMKTKKGVEMA</sequence>
<feature type="compositionally biased region" description="Polar residues" evidence="1">
    <location>
        <begin position="44"/>
        <end position="66"/>
    </location>
</feature>
<feature type="region of interest" description="Disordered" evidence="1">
    <location>
        <begin position="44"/>
        <end position="110"/>
    </location>
</feature>
<dbReference type="EMBL" id="JAQQWL010000008">
    <property type="protein sequence ID" value="KAK8061713.1"/>
    <property type="molecule type" value="Genomic_DNA"/>
</dbReference>
<organism evidence="2 3">
    <name type="scientific">Apiospora phragmitis</name>
    <dbReference type="NCBI Taxonomy" id="2905665"/>
    <lineage>
        <taxon>Eukaryota</taxon>
        <taxon>Fungi</taxon>
        <taxon>Dikarya</taxon>
        <taxon>Ascomycota</taxon>
        <taxon>Pezizomycotina</taxon>
        <taxon>Sordariomycetes</taxon>
        <taxon>Xylariomycetidae</taxon>
        <taxon>Amphisphaeriales</taxon>
        <taxon>Apiosporaceae</taxon>
        <taxon>Apiospora</taxon>
    </lineage>
</organism>
<evidence type="ECO:0000313" key="2">
    <source>
        <dbReference type="EMBL" id="KAK8061713.1"/>
    </source>
</evidence>
<accession>A0ABR1UV41</accession>
<comment type="caution">
    <text evidence="2">The sequence shown here is derived from an EMBL/GenBank/DDBJ whole genome shotgun (WGS) entry which is preliminary data.</text>
</comment>
<feature type="compositionally biased region" description="Gly residues" evidence="1">
    <location>
        <begin position="74"/>
        <end position="83"/>
    </location>
</feature>
<dbReference type="RefSeq" id="XP_066714975.1">
    <property type="nucleotide sequence ID" value="XM_066859488.1"/>
</dbReference>
<name>A0ABR1UV41_9PEZI</name>